<dbReference type="GO" id="GO:0016301">
    <property type="term" value="F:kinase activity"/>
    <property type="evidence" value="ECO:0007669"/>
    <property type="project" value="UniProtKB-KW"/>
</dbReference>
<dbReference type="InterPro" id="IPR051531">
    <property type="entry name" value="N-acetyltransferase"/>
</dbReference>
<dbReference type="OrthoDB" id="9801656at2"/>
<gene>
    <name evidence="2" type="ORF">GMA8713_04710</name>
</gene>
<accession>A0A128FIQ5</accession>
<organism evidence="2 3">
    <name type="scientific">Grimontia marina</name>
    <dbReference type="NCBI Taxonomy" id="646534"/>
    <lineage>
        <taxon>Bacteria</taxon>
        <taxon>Pseudomonadati</taxon>
        <taxon>Pseudomonadota</taxon>
        <taxon>Gammaproteobacteria</taxon>
        <taxon>Vibrionales</taxon>
        <taxon>Vibrionaceae</taxon>
        <taxon>Grimontia</taxon>
    </lineage>
</organism>
<dbReference type="Proteomes" id="UP000073601">
    <property type="component" value="Unassembled WGS sequence"/>
</dbReference>
<keyword evidence="2" id="KW-0808">Transferase</keyword>
<keyword evidence="2" id="KW-0418">Kinase</keyword>
<dbReference type="InterPro" id="IPR016181">
    <property type="entry name" value="Acyl_CoA_acyltransferase"/>
</dbReference>
<dbReference type="EMBL" id="FIZY01000075">
    <property type="protein sequence ID" value="CZF86672.1"/>
    <property type="molecule type" value="Genomic_DNA"/>
</dbReference>
<dbReference type="AlphaFoldDB" id="A0A128FIQ5"/>
<evidence type="ECO:0000313" key="2">
    <source>
        <dbReference type="EMBL" id="CZF86672.1"/>
    </source>
</evidence>
<feature type="domain" description="N-acetyltransferase" evidence="1">
    <location>
        <begin position="54"/>
        <end position="195"/>
    </location>
</feature>
<protein>
    <submittedName>
        <fullName evidence="2">Anhydro-N-acetylmuramic acid kinase</fullName>
    </submittedName>
</protein>
<dbReference type="Pfam" id="PF13302">
    <property type="entry name" value="Acetyltransf_3"/>
    <property type="match status" value="1"/>
</dbReference>
<reference evidence="3" key="1">
    <citation type="submission" date="2016-02" db="EMBL/GenBank/DDBJ databases">
        <authorList>
            <person name="Rodrigo-Torres Lidia"/>
            <person name="Arahal R.David."/>
        </authorList>
    </citation>
    <scope>NUCLEOTIDE SEQUENCE [LARGE SCALE GENOMIC DNA]</scope>
    <source>
        <strain evidence="3">CECT 8713</strain>
    </source>
</reference>
<dbReference type="SUPFAM" id="SSF55729">
    <property type="entry name" value="Acyl-CoA N-acyltransferases (Nat)"/>
    <property type="match status" value="1"/>
</dbReference>
<dbReference type="InterPro" id="IPR000182">
    <property type="entry name" value="GNAT_dom"/>
</dbReference>
<evidence type="ECO:0000259" key="1">
    <source>
        <dbReference type="PROSITE" id="PS51186"/>
    </source>
</evidence>
<dbReference type="PANTHER" id="PTHR43792">
    <property type="entry name" value="GNAT FAMILY, PUTATIVE (AFU_ORTHOLOGUE AFUA_3G00765)-RELATED-RELATED"/>
    <property type="match status" value="1"/>
</dbReference>
<name>A0A128FIQ5_9GAMM</name>
<evidence type="ECO:0000313" key="3">
    <source>
        <dbReference type="Proteomes" id="UP000073601"/>
    </source>
</evidence>
<sequence>MYIFFVVLNNHLKISELRSGFKLNSQPNIDTERLTLRPFAEEDSEIVAQLAGDKRIADMTANIPHPYEIHMAESWIATHQAKWESGKGAVYAVTLKSDQQLIGTVSFPSIEEGIGVLGYWIGVPYWGNGYAYEASRALVDFAKEHLGMRYLEVMHLEENQQSQSVINKLGVEYTDTRTNRMQGKERRVKYYRTKL</sequence>
<proteinExistence type="predicted"/>
<keyword evidence="3" id="KW-1185">Reference proteome</keyword>
<dbReference type="PROSITE" id="PS51186">
    <property type="entry name" value="GNAT"/>
    <property type="match status" value="1"/>
</dbReference>
<dbReference type="Gene3D" id="3.40.630.30">
    <property type="match status" value="1"/>
</dbReference>
<dbReference type="GO" id="GO:0016747">
    <property type="term" value="F:acyltransferase activity, transferring groups other than amino-acyl groups"/>
    <property type="evidence" value="ECO:0007669"/>
    <property type="project" value="InterPro"/>
</dbReference>